<sequence length="387" mass="43347">MRPSSHRRPKSSAASDVGRRIRYSDAPPWDKSIRVNGDRALSAGRASRRGPEMMKAKLQGTPARPSHCNLVTTQAATLVATVPPVNEPQVELMSQLQDVVVRLSQSAVGEKQRLAHMQQRLDAYAALMREQDRMIDELRGMNIRLQKERDALILFRQQSLNHDLHLMNNLENDGGIDEEARRAYAKYEGQNNSYGTPCNGSLGAMTPRSRGFVRSLVAQLRDERRKRLEVEEQSSRMIGEQQLTIQRLEDRLRPQVVAPRSVLVARLESPHVSSHQRASNEEKDAVNTPLQCPCVDSVSAPMSSPNFSVVNQEKRLTEVNPMAPAVPPIPLPERNKEAVITEQVHQSPAVSMDQQITPPLEVPLKIHSTSYDDAAAILFDIRKRHGL</sequence>
<reference evidence="2 3" key="1">
    <citation type="journal article" date="2019" name="Genome Biol. Evol.">
        <title>Nanopore Sequencing Significantly Improves Genome Assembly of the Protozoan Parasite Trypanosoma cruzi.</title>
        <authorList>
            <person name="Diaz-Viraque F."/>
            <person name="Pita S."/>
            <person name="Greif G."/>
            <person name="de Souza R.C.M."/>
            <person name="Iraola G."/>
            <person name="Robello C."/>
        </authorList>
    </citation>
    <scope>NUCLEOTIDE SEQUENCE [LARGE SCALE GENOMIC DNA]</scope>
    <source>
        <strain evidence="2 3">Berenice</strain>
    </source>
</reference>
<feature type="region of interest" description="Disordered" evidence="1">
    <location>
        <begin position="1"/>
        <end position="52"/>
    </location>
</feature>
<proteinExistence type="predicted"/>
<evidence type="ECO:0000313" key="2">
    <source>
        <dbReference type="EMBL" id="KAF5223094.1"/>
    </source>
</evidence>
<evidence type="ECO:0000313" key="3">
    <source>
        <dbReference type="Proteomes" id="UP000583944"/>
    </source>
</evidence>
<dbReference type="VEuPathDB" id="TriTrypDB:ECC02_003921"/>
<dbReference type="Proteomes" id="UP000583944">
    <property type="component" value="Unassembled WGS sequence"/>
</dbReference>
<protein>
    <submittedName>
        <fullName evidence="2">Uncharacterized protein</fullName>
    </submittedName>
</protein>
<comment type="caution">
    <text evidence="2">The sequence shown here is derived from an EMBL/GenBank/DDBJ whole genome shotgun (WGS) entry which is preliminary data.</text>
</comment>
<dbReference type="VEuPathDB" id="TriTrypDB:BCY84_16227"/>
<dbReference type="AlphaFoldDB" id="A0A7J6Y8J8"/>
<feature type="compositionally biased region" description="Basic residues" evidence="1">
    <location>
        <begin position="1"/>
        <end position="10"/>
    </location>
</feature>
<evidence type="ECO:0000256" key="1">
    <source>
        <dbReference type="SAM" id="MobiDB-lite"/>
    </source>
</evidence>
<gene>
    <name evidence="2" type="ORF">ECC02_003921</name>
</gene>
<dbReference type="EMBL" id="JABDHM010000022">
    <property type="protein sequence ID" value="KAF5223094.1"/>
    <property type="molecule type" value="Genomic_DNA"/>
</dbReference>
<name>A0A7J6Y8J8_TRYCR</name>
<accession>A0A7J6Y8J8</accession>
<organism evidence="2 3">
    <name type="scientific">Trypanosoma cruzi</name>
    <dbReference type="NCBI Taxonomy" id="5693"/>
    <lineage>
        <taxon>Eukaryota</taxon>
        <taxon>Discoba</taxon>
        <taxon>Euglenozoa</taxon>
        <taxon>Kinetoplastea</taxon>
        <taxon>Metakinetoplastina</taxon>
        <taxon>Trypanosomatida</taxon>
        <taxon>Trypanosomatidae</taxon>
        <taxon>Trypanosoma</taxon>
        <taxon>Schizotrypanum</taxon>
    </lineage>
</organism>